<dbReference type="SUPFAM" id="SSF53756">
    <property type="entry name" value="UDP-Glycosyltransferase/glycogen phosphorylase"/>
    <property type="match status" value="1"/>
</dbReference>
<feature type="region of interest" description="Disordered" evidence="1">
    <location>
        <begin position="512"/>
        <end position="549"/>
    </location>
</feature>
<dbReference type="CDD" id="cd03814">
    <property type="entry name" value="GT4-like"/>
    <property type="match status" value="1"/>
</dbReference>
<dbReference type="GO" id="GO:0016757">
    <property type="term" value="F:glycosyltransferase activity"/>
    <property type="evidence" value="ECO:0007669"/>
    <property type="project" value="TreeGrafter"/>
</dbReference>
<dbReference type="EMBL" id="KV784361">
    <property type="protein sequence ID" value="OEU13979.1"/>
    <property type="molecule type" value="Genomic_DNA"/>
</dbReference>
<accession>A0A1E7F770</accession>
<keyword evidence="4" id="KW-1185">Reference proteome</keyword>
<organism evidence="3 4">
    <name type="scientific">Fragilariopsis cylindrus CCMP1102</name>
    <dbReference type="NCBI Taxonomy" id="635003"/>
    <lineage>
        <taxon>Eukaryota</taxon>
        <taxon>Sar</taxon>
        <taxon>Stramenopiles</taxon>
        <taxon>Ochrophyta</taxon>
        <taxon>Bacillariophyta</taxon>
        <taxon>Bacillariophyceae</taxon>
        <taxon>Bacillariophycidae</taxon>
        <taxon>Bacillariales</taxon>
        <taxon>Bacillariaceae</taxon>
        <taxon>Fragilariopsis</taxon>
    </lineage>
</organism>
<feature type="region of interest" description="Disordered" evidence="1">
    <location>
        <begin position="56"/>
        <end position="79"/>
    </location>
</feature>
<dbReference type="Pfam" id="PF13692">
    <property type="entry name" value="Glyco_trans_1_4"/>
    <property type="match status" value="1"/>
</dbReference>
<proteinExistence type="predicted"/>
<dbReference type="KEGG" id="fcy:FRACYDRAFT_262455"/>
<protein>
    <submittedName>
        <fullName evidence="3">UDP-Glycosyltransferase/glycogen phosphorylase</fullName>
    </submittedName>
</protein>
<dbReference type="Proteomes" id="UP000095751">
    <property type="component" value="Unassembled WGS sequence"/>
</dbReference>
<dbReference type="Gene3D" id="3.40.50.2000">
    <property type="entry name" value="Glycogen Phosphorylase B"/>
    <property type="match status" value="2"/>
</dbReference>
<reference evidence="3 4" key="1">
    <citation type="submission" date="2016-09" db="EMBL/GenBank/DDBJ databases">
        <title>Extensive genetic diversity and differential bi-allelic expression allows diatom success in the polar Southern Ocean.</title>
        <authorList>
            <consortium name="DOE Joint Genome Institute"/>
            <person name="Mock T."/>
            <person name="Otillar R.P."/>
            <person name="Strauss J."/>
            <person name="Dupont C."/>
            <person name="Frickenhaus S."/>
            <person name="Maumus F."/>
            <person name="Mcmullan M."/>
            <person name="Sanges R."/>
            <person name="Schmutz J."/>
            <person name="Toseland A."/>
            <person name="Valas R."/>
            <person name="Veluchamy A."/>
            <person name="Ward B.J."/>
            <person name="Allen A."/>
            <person name="Barry K."/>
            <person name="Falciatore A."/>
            <person name="Ferrante M."/>
            <person name="Fortunato A.E."/>
            <person name="Gloeckner G."/>
            <person name="Gruber A."/>
            <person name="Hipkin R."/>
            <person name="Janech M."/>
            <person name="Kroth P."/>
            <person name="Leese F."/>
            <person name="Lindquist E."/>
            <person name="Lyon B.R."/>
            <person name="Martin J."/>
            <person name="Mayer C."/>
            <person name="Parker M."/>
            <person name="Quesneville H."/>
            <person name="Raymond J."/>
            <person name="Uhlig C."/>
            <person name="Valentin K.U."/>
            <person name="Worden A.Z."/>
            <person name="Armbrust E.V."/>
            <person name="Bowler C."/>
            <person name="Green B."/>
            <person name="Moulton V."/>
            <person name="Van Oosterhout C."/>
            <person name="Grigoriev I."/>
        </authorList>
    </citation>
    <scope>NUCLEOTIDE SEQUENCE [LARGE SCALE GENOMIC DNA]</scope>
    <source>
        <strain evidence="3 4">CCMP1102</strain>
    </source>
</reference>
<evidence type="ECO:0000313" key="3">
    <source>
        <dbReference type="EMBL" id="OEU13979.1"/>
    </source>
</evidence>
<sequence length="778" mass="87805">MVPISTIRQQKHRVLIYVTCYNVIDGVTLTIRKIEHEILAQGHSVCIITTKSGNSQNTHMHMEEGGNADSDSDTDTEQQYQKYRHLPNKHPNRTLIFLDNSIPIPFLHDPNNPEDSYHIGFSLSNDVRQQINDFGPTLVHISVPDVTCLHLIQYARTLQLPLMGTYHSNIPDYFSHYPGIGWLKYIVAAYVRHQYNFLQALYVPTPFIRRHVTVEDHYRFDKVTNLNVWGRGVDLERFHPSHRCEDFRARFGFTPDDVVVTWVGRLVPEKRTDIFAQVIRRLAKEGIPFKALVVGAGPNEAEMKSLPNTSFAGWISGDELAVAYASSDIFLFPSAVETFGNVTLEAAASGLPLVVDSGCSGHLVQHGLNGFVCNDGDLESYYNGTLCLILDNLRRKSMSKEGRKFSLRFENRTVCRRMIDNYSSITDEFYRVYNGNHDNRDREYEMKEGSFLGGSFVRPTSLMLVEYVFIILFRIAYRMSELISNAKGYMARIGCTMTTSATTVATVVNSSSTLDSSDKDVSSLLPNTKTTNRTGLTPPPPTTRRNGVPSALHSISEVEEPIDDSISYDSHQEVHSPLSQSCHKQVMVDSDTGKPSLITMMTKTFDDDTDSTDSNFLSDDDNSSSSCCSYSSSNNIRRVDQLFWRSDLPWSHNLAIIFIKCVRAQGRIESRIRKSRSYKSMSSVPSSSNKIFDVSNKQNRKRKGSEEINPDDYNGTNDDDMLAMQLKESLLPVHYGFDYIESNNSHIDSSMAEEFDGLNSRKTVEPSSHLFVDANPSM</sequence>
<dbReference type="InParanoid" id="A0A1E7F770"/>
<dbReference type="PANTHER" id="PTHR45947:SF3">
    <property type="entry name" value="SULFOQUINOVOSYL TRANSFERASE SQD2"/>
    <property type="match status" value="1"/>
</dbReference>
<dbReference type="AlphaFoldDB" id="A0A1E7F770"/>
<feature type="region of interest" description="Disordered" evidence="1">
    <location>
        <begin position="673"/>
        <end position="716"/>
    </location>
</feature>
<evidence type="ECO:0000256" key="1">
    <source>
        <dbReference type="SAM" id="MobiDB-lite"/>
    </source>
</evidence>
<feature type="domain" description="Glycosyltransferase subfamily 4-like N-terminal" evidence="2">
    <location>
        <begin position="26"/>
        <end position="237"/>
    </location>
</feature>
<feature type="compositionally biased region" description="Low complexity" evidence="1">
    <location>
        <begin position="522"/>
        <end position="536"/>
    </location>
</feature>
<dbReference type="PANTHER" id="PTHR45947">
    <property type="entry name" value="SULFOQUINOVOSYL TRANSFERASE SQD2"/>
    <property type="match status" value="1"/>
</dbReference>
<evidence type="ECO:0000313" key="4">
    <source>
        <dbReference type="Proteomes" id="UP000095751"/>
    </source>
</evidence>
<evidence type="ECO:0000259" key="2">
    <source>
        <dbReference type="Pfam" id="PF13439"/>
    </source>
</evidence>
<dbReference type="InterPro" id="IPR028098">
    <property type="entry name" value="Glyco_trans_4-like_N"/>
</dbReference>
<feature type="compositionally biased region" description="Low complexity" evidence="1">
    <location>
        <begin position="678"/>
        <end position="691"/>
    </location>
</feature>
<gene>
    <name evidence="3" type="ORF">FRACYDRAFT_262455</name>
</gene>
<name>A0A1E7F770_9STRA</name>
<dbReference type="OrthoDB" id="512920at2759"/>
<dbReference type="Pfam" id="PF13439">
    <property type="entry name" value="Glyco_transf_4"/>
    <property type="match status" value="1"/>
</dbReference>
<keyword evidence="3" id="KW-0808">Transferase</keyword>
<dbReference type="InterPro" id="IPR050194">
    <property type="entry name" value="Glycosyltransferase_grp1"/>
</dbReference>